<dbReference type="PROSITE" id="PS51733">
    <property type="entry name" value="BPL_LPL_CATALYTIC"/>
    <property type="match status" value="1"/>
</dbReference>
<organism evidence="2 3">
    <name type="scientific">Dethiosulfatarculus sandiegensis</name>
    <dbReference type="NCBI Taxonomy" id="1429043"/>
    <lineage>
        <taxon>Bacteria</taxon>
        <taxon>Pseudomonadati</taxon>
        <taxon>Thermodesulfobacteriota</taxon>
        <taxon>Desulfarculia</taxon>
        <taxon>Desulfarculales</taxon>
        <taxon>Desulfarculaceae</taxon>
        <taxon>Dethiosulfatarculus</taxon>
    </lineage>
</organism>
<sequence>MKVYDLGRLPWAQTQLVYHAMAYLGREALILVSPAEPYVCLGFHQDMKKELDLDFCRSRSLPVFRREVGGGAVYLNSDQLFWQVVLKRNHPLVPLRRDLFYQRFLEPVVKAYQDLGMPARFKPVNDIIVNQRKVSGTGAGEIGDCVVFVGNLIRDFDCSTMARVLKMPDDAFRERFLLSMRKNLGSILSELGLEAYEKWDHKALAPVLTKRFSDLLGPLEPGRLDDELKAAMDDLAGEMLTDQWVHFARKVRPGRLVKVRAGVYLHYKVDAAPGGLEAVYREDDGLLKEVSLRGSSGGQPEGALSLAEKALEDLPLDQIANAMTRLYEEHNWQDWSMRPQDWPKFLGLAKGKPTSR</sequence>
<dbReference type="EMBL" id="AZAC01000008">
    <property type="protein sequence ID" value="KIX14924.1"/>
    <property type="molecule type" value="Genomic_DNA"/>
</dbReference>
<dbReference type="RefSeq" id="WP_052514937.1">
    <property type="nucleotide sequence ID" value="NZ_AZAC01000008.1"/>
</dbReference>
<name>A0A0D2J9U1_9BACT</name>
<dbReference type="PANTHER" id="PTHR43679">
    <property type="entry name" value="OCTANOYLTRANSFERASE LIPM-RELATED"/>
    <property type="match status" value="1"/>
</dbReference>
<dbReference type="Pfam" id="PF21948">
    <property type="entry name" value="LplA-B_cat"/>
    <property type="match status" value="1"/>
</dbReference>
<dbReference type="AlphaFoldDB" id="A0A0D2J9U1"/>
<dbReference type="PANTHER" id="PTHR43679:SF2">
    <property type="entry name" value="OCTANOYL-[GCVH]:PROTEIN N-OCTANOYLTRANSFERASE"/>
    <property type="match status" value="1"/>
</dbReference>
<proteinExistence type="predicted"/>
<evidence type="ECO:0000313" key="3">
    <source>
        <dbReference type="Proteomes" id="UP000032233"/>
    </source>
</evidence>
<evidence type="ECO:0000259" key="1">
    <source>
        <dbReference type="PROSITE" id="PS51733"/>
    </source>
</evidence>
<reference evidence="2 3" key="1">
    <citation type="submission" date="2013-11" db="EMBL/GenBank/DDBJ databases">
        <title>Metagenomic analysis of a methanogenic consortium involved in long chain n-alkane degradation.</title>
        <authorList>
            <person name="Davidova I.A."/>
            <person name="Callaghan A.V."/>
            <person name="Wawrik B."/>
            <person name="Pruitt S."/>
            <person name="Marks C."/>
            <person name="Duncan K.E."/>
            <person name="Suflita J.M."/>
        </authorList>
    </citation>
    <scope>NUCLEOTIDE SEQUENCE [LARGE SCALE GENOMIC DNA]</scope>
    <source>
        <strain evidence="2 3">SPR</strain>
    </source>
</reference>
<feature type="domain" description="BPL/LPL catalytic" evidence="1">
    <location>
        <begin position="23"/>
        <end position="220"/>
    </location>
</feature>
<dbReference type="InterPro" id="IPR050664">
    <property type="entry name" value="Octanoyltrans_LipM/LipL"/>
</dbReference>
<dbReference type="FunCoup" id="A0A0D2J9U1">
    <property type="interactions" value="408"/>
</dbReference>
<gene>
    <name evidence="2" type="ORF">X474_07180</name>
</gene>
<protein>
    <recommendedName>
        <fullName evidence="1">BPL/LPL catalytic domain-containing protein</fullName>
    </recommendedName>
</protein>
<dbReference type="STRING" id="1429043.X474_07180"/>
<dbReference type="SUPFAM" id="SSF55681">
    <property type="entry name" value="Class II aaRS and biotin synthetases"/>
    <property type="match status" value="1"/>
</dbReference>
<keyword evidence="3" id="KW-1185">Reference proteome</keyword>
<dbReference type="Gene3D" id="3.30.930.10">
    <property type="entry name" value="Bira Bifunctional Protein, Domain 2"/>
    <property type="match status" value="1"/>
</dbReference>
<comment type="caution">
    <text evidence="2">The sequence shown here is derived from an EMBL/GenBank/DDBJ whole genome shotgun (WGS) entry which is preliminary data.</text>
</comment>
<dbReference type="Proteomes" id="UP000032233">
    <property type="component" value="Unassembled WGS sequence"/>
</dbReference>
<accession>A0A0D2J9U1</accession>
<dbReference type="InParanoid" id="A0A0D2J9U1"/>
<dbReference type="InterPro" id="IPR045864">
    <property type="entry name" value="aa-tRNA-synth_II/BPL/LPL"/>
</dbReference>
<dbReference type="InterPro" id="IPR004143">
    <property type="entry name" value="BPL_LPL_catalytic"/>
</dbReference>
<dbReference type="OrthoDB" id="9787898at2"/>
<evidence type="ECO:0000313" key="2">
    <source>
        <dbReference type="EMBL" id="KIX14924.1"/>
    </source>
</evidence>